<comment type="caution">
    <text evidence="2">The sequence shown here is derived from an EMBL/GenBank/DDBJ whole genome shotgun (WGS) entry which is preliminary data.</text>
</comment>
<dbReference type="PANTHER" id="PTHR38690">
    <property type="entry name" value="PROTEASE-RELATED"/>
    <property type="match status" value="1"/>
</dbReference>
<dbReference type="EMBL" id="JAPIVE010000001">
    <property type="protein sequence ID" value="MCX2523796.1"/>
    <property type="molecule type" value="Genomic_DNA"/>
</dbReference>
<feature type="domain" description="YhdP central" evidence="1">
    <location>
        <begin position="2"/>
        <end position="1278"/>
    </location>
</feature>
<dbReference type="RefSeq" id="WP_265895834.1">
    <property type="nucleotide sequence ID" value="NZ_JAPIVE010000001.1"/>
</dbReference>
<dbReference type="PANTHER" id="PTHR38690:SF1">
    <property type="entry name" value="PROTEASE"/>
    <property type="match status" value="1"/>
</dbReference>
<name>A0AA41ZKP2_9GAMM</name>
<dbReference type="Pfam" id="PF13116">
    <property type="entry name" value="YhdP"/>
    <property type="match status" value="1"/>
</dbReference>
<accession>A0AA41ZKP2</accession>
<protein>
    <submittedName>
        <fullName evidence="2">DUF3971 domain-containing protein</fullName>
    </submittedName>
</protein>
<keyword evidence="3" id="KW-1185">Reference proteome</keyword>
<dbReference type="InterPro" id="IPR011836">
    <property type="entry name" value="YhdP"/>
</dbReference>
<proteinExistence type="predicted"/>
<sequence>MRALLRLAVMTGAALLVVVAIALSALRMGVLSLPSVQPMVLNMMGIPDDAGLAASDVSLRFVGFDPRLKFDHLRLDMPERKGTAGSAPRPMLSIDSFSARIDGLASLRAGALVMSRLDISRPVVHFYQNGQGQWPWDQSSSSSSRQGMTLERLDAWAALLSRQRFHISDAEAVLHGQQDTLRISLPRVALFDNGNDYQLEAWGHVGQGHARGLQIVAVLPQTGSSLDARLQLDVAAHQALSLWSVVAPPGAVTPAADEGQATVHARWQQGQLTDVSGRLSVPELDLAPGDAHVIKGIGARFWLERREDGWVGLVNNLSALAPGQKASVLPERLSLTASSTLDAFTLHVPALALDPLQAWWPALPLPTMMTKALTAMSPRGEVTGAALGWKDGWTLQLAGKGIETSPWEHAPAGGPLDIWVDGTSREGVIKATGRDAVLKMPRVLATPWDLDSVTGGFYWTHDESGWVFGSSTLDATRRGASATGSLRIVLPVDGDETMAVRLSMKNVNAKRPKEWLPLNALSPEISTWLGTNIISGHIPDGSLALNLVFNGPGPDKDRVRLDMDVKEGAMRYVDGWPALTDIDGHVSLRDDTFDARIDHASQNGMVTHEGRVSYQNDVLEASAPVSGNASRALAFLQQAPLDASLSQSLAQWRVSGPLTGMVNVRVPMTEKGQADIRASGRIDKGRALFLPADITTTDIAGTFDYRHHGNTDDLTGDFTGRVFEDVVRTRVDLARNLVTFDGRAHAQGVTGWLGIDGLTNSIHGAFDYHAALHLKDSGPVLTLESPMKGLAVNLPEPFAKLVDRSAPLSLEMNFGQGTGELTFEDRVRARWRHSDAQGQIWLQRWPDTPDWPDSDHWYVHWDTDRLAPREWIDPLAELSLTPRAAASAQAGEDAFGSSVRPINQLLARVGLNAGCLDIAGHCQGPLTLYAEPHDGQWQVRLRSALASGLLRWAPQALPTPIDVHLDRLDLSRLIRINDTSMTETATRPADVVYPLLAAGERVQMPFDVNPFPSGMGSLPPGQISIDRINYEGHQLGPLNSTWQSSARSLQLSPLTLSVPGSRFKGELIWEKAGERSLTRLNGHLKSGDLADTVALVTPKPSVHTQSADSALRLAWPGAPWQVALERINGHLDFSTGSGRLLFVDSNLAKLVGAVNLDNLVRRLMFNFSDLTQEGVAFKSIKGAASLYEGRLVTDGPVRIDGTSTPFAIDGQVDFIQQMLDARLSVTVPVSQNLPLAALAVGAPQVGGVLWLFHEIFEGWLNDVSQIHYRVKGPWGAPHLRLENAQ</sequence>
<dbReference type="InterPro" id="IPR025263">
    <property type="entry name" value="YhdP_central"/>
</dbReference>
<gene>
    <name evidence="2" type="ORF">OQ287_06050</name>
</gene>
<evidence type="ECO:0000313" key="3">
    <source>
        <dbReference type="Proteomes" id="UP001165678"/>
    </source>
</evidence>
<organism evidence="2 3">
    <name type="scientific">Larsenimonas rhizosphaerae</name>
    <dbReference type="NCBI Taxonomy" id="2944682"/>
    <lineage>
        <taxon>Bacteria</taxon>
        <taxon>Pseudomonadati</taxon>
        <taxon>Pseudomonadota</taxon>
        <taxon>Gammaproteobacteria</taxon>
        <taxon>Oceanospirillales</taxon>
        <taxon>Halomonadaceae</taxon>
        <taxon>Larsenimonas</taxon>
    </lineage>
</organism>
<reference evidence="2" key="1">
    <citation type="submission" date="2022-11" db="EMBL/GenBank/DDBJ databases">
        <title>Larsenimonas rhizosphaerae sp. nov., isolated from a tidal mudflat.</title>
        <authorList>
            <person name="Lee S.D."/>
            <person name="Kim I.S."/>
        </authorList>
    </citation>
    <scope>NUCLEOTIDE SEQUENCE</scope>
    <source>
        <strain evidence="2">GH2-1</strain>
    </source>
</reference>
<dbReference type="Proteomes" id="UP001165678">
    <property type="component" value="Unassembled WGS sequence"/>
</dbReference>
<evidence type="ECO:0000313" key="2">
    <source>
        <dbReference type="EMBL" id="MCX2523796.1"/>
    </source>
</evidence>
<evidence type="ECO:0000259" key="1">
    <source>
        <dbReference type="Pfam" id="PF13116"/>
    </source>
</evidence>